<evidence type="ECO:0000259" key="4">
    <source>
        <dbReference type="Pfam" id="PF01826"/>
    </source>
</evidence>
<gene>
    <name evidence="6 7" type="primary">LOC100488805</name>
</gene>
<evidence type="ECO:0000313" key="7">
    <source>
        <dbReference type="Xenbase" id="XB-GENE-29079419"/>
    </source>
</evidence>
<name>A0A8J1JXC0_XENTR</name>
<dbReference type="InterPro" id="IPR002919">
    <property type="entry name" value="TIL_dom"/>
</dbReference>
<reference evidence="6" key="1">
    <citation type="submission" date="2025-08" db="UniProtKB">
        <authorList>
            <consortium name="RefSeq"/>
        </authorList>
    </citation>
    <scope>IDENTIFICATION</scope>
    <source>
        <strain evidence="6">Nigerian</strain>
        <tissue evidence="6">Liver and blood</tissue>
    </source>
</reference>
<dbReference type="Gene3D" id="2.10.25.10">
    <property type="entry name" value="Laminin"/>
    <property type="match status" value="1"/>
</dbReference>
<sequence length="105" mass="11457">MPCWIQRGSRLQKMKTLTNILLMGLAIGLLVMLTAEAQCTNGVKEPADCGDNEEYSMCMNNCPLTCANRDDPPNCIQVCLEEGCQCKNGYLRDSNGACVVESDCS</sequence>
<evidence type="ECO:0000313" key="5">
    <source>
        <dbReference type="Proteomes" id="UP000008143"/>
    </source>
</evidence>
<feature type="chain" id="PRO_5035214442" evidence="3">
    <location>
        <begin position="38"/>
        <end position="105"/>
    </location>
</feature>
<protein>
    <submittedName>
        <fullName evidence="6">Cysteine-rich venom protein 6-like</fullName>
    </submittedName>
</protein>
<evidence type="ECO:0000313" key="6">
    <source>
        <dbReference type="RefSeq" id="XP_031762539.1"/>
    </source>
</evidence>
<dbReference type="InterPro" id="IPR036084">
    <property type="entry name" value="Ser_inhib-like_sf"/>
</dbReference>
<dbReference type="Xenbase" id="XB-GENE-29079419">
    <property type="gene designation" value="LOC100488805"/>
</dbReference>
<dbReference type="OMA" id="MNNCPLT"/>
<dbReference type="KEGG" id="xtr:100488805"/>
<organism evidence="5 6">
    <name type="scientific">Xenopus tropicalis</name>
    <name type="common">Western clawed frog</name>
    <name type="synonym">Silurana tropicalis</name>
    <dbReference type="NCBI Taxonomy" id="8364"/>
    <lineage>
        <taxon>Eukaryota</taxon>
        <taxon>Metazoa</taxon>
        <taxon>Chordata</taxon>
        <taxon>Craniata</taxon>
        <taxon>Vertebrata</taxon>
        <taxon>Euteleostomi</taxon>
        <taxon>Amphibia</taxon>
        <taxon>Batrachia</taxon>
        <taxon>Anura</taxon>
        <taxon>Pipoidea</taxon>
        <taxon>Pipidae</taxon>
        <taxon>Xenopodinae</taxon>
        <taxon>Xenopus</taxon>
        <taxon>Silurana</taxon>
    </lineage>
</organism>
<feature type="signal peptide" evidence="3">
    <location>
        <begin position="1"/>
        <end position="37"/>
    </location>
</feature>
<keyword evidence="5" id="KW-1185">Reference proteome</keyword>
<dbReference type="GO" id="GO:0030414">
    <property type="term" value="F:peptidase inhibitor activity"/>
    <property type="evidence" value="ECO:0007669"/>
    <property type="project" value="UniProtKB-KW"/>
</dbReference>
<dbReference type="Pfam" id="PF01826">
    <property type="entry name" value="TIL"/>
    <property type="match status" value="1"/>
</dbReference>
<evidence type="ECO:0000256" key="1">
    <source>
        <dbReference type="ARBA" id="ARBA00022690"/>
    </source>
</evidence>
<evidence type="ECO:0000256" key="2">
    <source>
        <dbReference type="ARBA" id="ARBA00023157"/>
    </source>
</evidence>
<feature type="domain" description="TIL" evidence="4">
    <location>
        <begin position="49"/>
        <end position="104"/>
    </location>
</feature>
<dbReference type="AlphaFoldDB" id="A0A8J1JXC0"/>
<dbReference type="OrthoDB" id="9902448at2759"/>
<dbReference type="CDD" id="cd19941">
    <property type="entry name" value="TIL"/>
    <property type="match status" value="1"/>
</dbReference>
<dbReference type="GeneID" id="100488805"/>
<dbReference type="PANTHER" id="PTHR23259">
    <property type="entry name" value="RIDDLE"/>
    <property type="match status" value="1"/>
</dbReference>
<proteinExistence type="predicted"/>
<keyword evidence="2" id="KW-1015">Disulfide bond</keyword>
<dbReference type="SUPFAM" id="SSF57567">
    <property type="entry name" value="Serine protease inhibitors"/>
    <property type="match status" value="1"/>
</dbReference>
<dbReference type="RefSeq" id="XP_031762539.1">
    <property type="nucleotide sequence ID" value="XM_031906679.1"/>
</dbReference>
<dbReference type="PANTHER" id="PTHR23259:SF70">
    <property type="entry name" value="ACCESSORY GLAND PROTEIN ACP62F-RELATED"/>
    <property type="match status" value="1"/>
</dbReference>
<dbReference type="Proteomes" id="UP000008143">
    <property type="component" value="Chromosome 7"/>
</dbReference>
<evidence type="ECO:0000256" key="3">
    <source>
        <dbReference type="SAM" id="SignalP"/>
    </source>
</evidence>
<accession>A0A8J1JXC0</accession>
<dbReference type="AGR" id="Xenbase:XB-GENE-29079419"/>
<keyword evidence="3" id="KW-0732">Signal</keyword>
<keyword evidence="1" id="KW-0646">Protease inhibitor</keyword>
<dbReference type="InterPro" id="IPR051368">
    <property type="entry name" value="SerProtInhib-TIL_Domain"/>
</dbReference>